<dbReference type="PANTHER" id="PTHR23542:SF1">
    <property type="entry name" value="MAJOR FACILITATOR SUPERFAMILY (MFS) PROFILE DOMAIN-CONTAINING PROTEIN"/>
    <property type="match status" value="1"/>
</dbReference>
<evidence type="ECO:0000313" key="7">
    <source>
        <dbReference type="EMBL" id="GAA3211816.1"/>
    </source>
</evidence>
<dbReference type="InterPro" id="IPR011701">
    <property type="entry name" value="MFS"/>
</dbReference>
<dbReference type="Gene3D" id="1.20.1250.20">
    <property type="entry name" value="MFS general substrate transporter like domains"/>
    <property type="match status" value="1"/>
</dbReference>
<dbReference type="RefSeq" id="WP_344828399.1">
    <property type="nucleotide sequence ID" value="NZ_BAAAUV010000006.1"/>
</dbReference>
<keyword evidence="2 5" id="KW-0812">Transmembrane</keyword>
<dbReference type="EMBL" id="BAAAUV010000006">
    <property type="protein sequence ID" value="GAA3211816.1"/>
    <property type="molecule type" value="Genomic_DNA"/>
</dbReference>
<evidence type="ECO:0000256" key="4">
    <source>
        <dbReference type="ARBA" id="ARBA00023136"/>
    </source>
</evidence>
<feature type="transmembrane region" description="Helical" evidence="5">
    <location>
        <begin position="278"/>
        <end position="295"/>
    </location>
</feature>
<evidence type="ECO:0000256" key="3">
    <source>
        <dbReference type="ARBA" id="ARBA00022989"/>
    </source>
</evidence>
<protein>
    <submittedName>
        <fullName evidence="7">MFS transporter</fullName>
    </submittedName>
</protein>
<sequence>MKSYFSVLSAPGAWRFLLPALAARLPFAMLQIGILMLVQWATGSYGWGGIASAAAAVAQAVTGPRMGRLADRYGQARVLVPQVAAHAVLLGGLLVLARAEAAPLALIVMAGLAGATMPLVGSMVRARWAHMLPAEKVGTAFAVESITDELTFTVAPIILIAVATGFSPVWALLVALVLVVAGTLAFAAVRTGAPTPTGATAKGGGGVLRRRGVGVLAGALLSIGTVFGSLQVGITSLTEELGRAGAAGPIYGTFSAGSMAGGLAYGALRWRTALTRRMAVLLVLLSGALVVPALAHGIGLMYAAAALAGIVIAPCVITGYTLLDGLVPAGVRTEAYAWLNGAIGLGIATGAAVAGQLVDAFGPSAAFLFPPLTTAFAAVLVIVRRHNLEPVPVVVPERELVAA</sequence>
<evidence type="ECO:0000256" key="1">
    <source>
        <dbReference type="ARBA" id="ARBA00004651"/>
    </source>
</evidence>
<dbReference type="PROSITE" id="PS50850">
    <property type="entry name" value="MFS"/>
    <property type="match status" value="1"/>
</dbReference>
<feature type="transmembrane region" description="Helical" evidence="5">
    <location>
        <begin position="169"/>
        <end position="192"/>
    </location>
</feature>
<feature type="transmembrane region" description="Helical" evidence="5">
    <location>
        <begin position="78"/>
        <end position="96"/>
    </location>
</feature>
<feature type="transmembrane region" description="Helical" evidence="5">
    <location>
        <begin position="32"/>
        <end position="57"/>
    </location>
</feature>
<comment type="subcellular location">
    <subcellularLocation>
        <location evidence="1">Cell membrane</location>
        <topology evidence="1">Multi-pass membrane protein</topology>
    </subcellularLocation>
</comment>
<feature type="transmembrane region" description="Helical" evidence="5">
    <location>
        <begin position="246"/>
        <end position="266"/>
    </location>
</feature>
<keyword evidence="4 5" id="KW-0472">Membrane</keyword>
<evidence type="ECO:0000259" key="6">
    <source>
        <dbReference type="PROSITE" id="PS50850"/>
    </source>
</evidence>
<feature type="transmembrane region" description="Helical" evidence="5">
    <location>
        <begin position="213"/>
        <end position="234"/>
    </location>
</feature>
<name>A0ABP6Q8M1_9ACTN</name>
<evidence type="ECO:0000313" key="8">
    <source>
        <dbReference type="Proteomes" id="UP001501237"/>
    </source>
</evidence>
<evidence type="ECO:0000256" key="5">
    <source>
        <dbReference type="SAM" id="Phobius"/>
    </source>
</evidence>
<keyword evidence="8" id="KW-1185">Reference proteome</keyword>
<proteinExistence type="predicted"/>
<dbReference type="PANTHER" id="PTHR23542">
    <property type="match status" value="1"/>
</dbReference>
<evidence type="ECO:0000256" key="2">
    <source>
        <dbReference type="ARBA" id="ARBA00022692"/>
    </source>
</evidence>
<feature type="domain" description="Major facilitator superfamily (MFS) profile" evidence="6">
    <location>
        <begin position="212"/>
        <end position="403"/>
    </location>
</feature>
<feature type="transmembrane region" description="Helical" evidence="5">
    <location>
        <begin position="102"/>
        <end position="120"/>
    </location>
</feature>
<dbReference type="Proteomes" id="UP001501237">
    <property type="component" value="Unassembled WGS sequence"/>
</dbReference>
<reference evidence="8" key="1">
    <citation type="journal article" date="2019" name="Int. J. Syst. Evol. Microbiol.">
        <title>The Global Catalogue of Microorganisms (GCM) 10K type strain sequencing project: providing services to taxonomists for standard genome sequencing and annotation.</title>
        <authorList>
            <consortium name="The Broad Institute Genomics Platform"/>
            <consortium name="The Broad Institute Genome Sequencing Center for Infectious Disease"/>
            <person name="Wu L."/>
            <person name="Ma J."/>
        </authorList>
    </citation>
    <scope>NUCLEOTIDE SEQUENCE [LARGE SCALE GENOMIC DNA]</scope>
    <source>
        <strain evidence="8">JCM 9377</strain>
    </source>
</reference>
<feature type="transmembrane region" description="Helical" evidence="5">
    <location>
        <begin position="364"/>
        <end position="383"/>
    </location>
</feature>
<keyword evidence="3 5" id="KW-1133">Transmembrane helix</keyword>
<dbReference type="SUPFAM" id="SSF103473">
    <property type="entry name" value="MFS general substrate transporter"/>
    <property type="match status" value="1"/>
</dbReference>
<accession>A0ABP6Q8M1</accession>
<organism evidence="7 8">
    <name type="scientific">Actinocorallia longicatena</name>
    <dbReference type="NCBI Taxonomy" id="111803"/>
    <lineage>
        <taxon>Bacteria</taxon>
        <taxon>Bacillati</taxon>
        <taxon>Actinomycetota</taxon>
        <taxon>Actinomycetes</taxon>
        <taxon>Streptosporangiales</taxon>
        <taxon>Thermomonosporaceae</taxon>
        <taxon>Actinocorallia</taxon>
    </lineage>
</organism>
<dbReference type="Pfam" id="PF07690">
    <property type="entry name" value="MFS_1"/>
    <property type="match status" value="1"/>
</dbReference>
<feature type="transmembrane region" description="Helical" evidence="5">
    <location>
        <begin position="335"/>
        <end position="358"/>
    </location>
</feature>
<comment type="caution">
    <text evidence="7">The sequence shown here is derived from an EMBL/GenBank/DDBJ whole genome shotgun (WGS) entry which is preliminary data.</text>
</comment>
<feature type="transmembrane region" description="Helical" evidence="5">
    <location>
        <begin position="301"/>
        <end position="323"/>
    </location>
</feature>
<dbReference type="InterPro" id="IPR036259">
    <property type="entry name" value="MFS_trans_sf"/>
</dbReference>
<dbReference type="InterPro" id="IPR020846">
    <property type="entry name" value="MFS_dom"/>
</dbReference>
<gene>
    <name evidence="7" type="ORF">GCM10010468_30750</name>
</gene>